<comment type="caution">
    <text evidence="2">The sequence shown here is derived from an EMBL/GenBank/DDBJ whole genome shotgun (WGS) entry which is preliminary data.</text>
</comment>
<dbReference type="Proteomes" id="UP000811246">
    <property type="component" value="Chromosome 1"/>
</dbReference>
<keyword evidence="1" id="KW-1133">Transmembrane helix</keyword>
<organism evidence="2 3">
    <name type="scientific">Carya illinoinensis</name>
    <name type="common">Pecan</name>
    <dbReference type="NCBI Taxonomy" id="32201"/>
    <lineage>
        <taxon>Eukaryota</taxon>
        <taxon>Viridiplantae</taxon>
        <taxon>Streptophyta</taxon>
        <taxon>Embryophyta</taxon>
        <taxon>Tracheophyta</taxon>
        <taxon>Spermatophyta</taxon>
        <taxon>Magnoliopsida</taxon>
        <taxon>eudicotyledons</taxon>
        <taxon>Gunneridae</taxon>
        <taxon>Pentapetalae</taxon>
        <taxon>rosids</taxon>
        <taxon>fabids</taxon>
        <taxon>Fagales</taxon>
        <taxon>Juglandaceae</taxon>
        <taxon>Carya</taxon>
    </lineage>
</organism>
<protein>
    <submittedName>
        <fullName evidence="2">Uncharacterized protein</fullName>
    </submittedName>
</protein>
<name>A0A922FZ07_CARIL</name>
<proteinExistence type="predicted"/>
<sequence length="169" mass="20154">MGFFQICWEILKDDLMKVFQEFYSFGKFEKCLNTTFLALVPKRVGYNITMRERKRYGSIVIERKTKPKTGEDILMAKMHLNLNLSYFGVWTESLLLEFFKNQTRKRKQGKSKIKSKEQILLLPFNSYRDVLFVYTSVPVYVILCLSLLGELINYLKRGLWMNLMQFLRC</sequence>
<evidence type="ECO:0000313" key="3">
    <source>
        <dbReference type="Proteomes" id="UP000811246"/>
    </source>
</evidence>
<accession>A0A922FZ07</accession>
<evidence type="ECO:0000256" key="1">
    <source>
        <dbReference type="SAM" id="Phobius"/>
    </source>
</evidence>
<feature type="transmembrane region" description="Helical" evidence="1">
    <location>
        <begin position="131"/>
        <end position="155"/>
    </location>
</feature>
<reference evidence="2" key="1">
    <citation type="submission" date="2021-01" db="EMBL/GenBank/DDBJ databases">
        <authorList>
            <person name="Lovell J.T."/>
            <person name="Bentley N."/>
            <person name="Bhattarai G."/>
            <person name="Jenkins J.W."/>
            <person name="Sreedasyam A."/>
            <person name="Alarcon Y."/>
            <person name="Bock C."/>
            <person name="Boston L."/>
            <person name="Carlson J."/>
            <person name="Cervantes K."/>
            <person name="Clermont K."/>
            <person name="Krom N."/>
            <person name="Kubenka K."/>
            <person name="Mamidi S."/>
            <person name="Mattison C."/>
            <person name="Monteros M."/>
            <person name="Pisani C."/>
            <person name="Plott C."/>
            <person name="Rajasekar S."/>
            <person name="Rhein H.S."/>
            <person name="Rohla C."/>
            <person name="Song M."/>
            <person name="Hilaire R.S."/>
            <person name="Shu S."/>
            <person name="Wells L."/>
            <person name="Wang X."/>
            <person name="Webber J."/>
            <person name="Heerema R.J."/>
            <person name="Klein P."/>
            <person name="Conner P."/>
            <person name="Grauke L."/>
            <person name="Grimwood J."/>
            <person name="Schmutz J."/>
            <person name="Randall J.J."/>
        </authorList>
    </citation>
    <scope>NUCLEOTIDE SEQUENCE</scope>
    <source>
        <tissue evidence="2">Leaf</tissue>
    </source>
</reference>
<dbReference type="AlphaFoldDB" id="A0A922FZ07"/>
<keyword evidence="1" id="KW-0472">Membrane</keyword>
<dbReference type="EMBL" id="CM031825">
    <property type="protein sequence ID" value="KAG6731071.1"/>
    <property type="molecule type" value="Genomic_DNA"/>
</dbReference>
<evidence type="ECO:0000313" key="2">
    <source>
        <dbReference type="EMBL" id="KAG6731071.1"/>
    </source>
</evidence>
<gene>
    <name evidence="2" type="ORF">I3842_01G111400</name>
</gene>
<keyword evidence="1" id="KW-0812">Transmembrane</keyword>